<dbReference type="SUPFAM" id="SSF46689">
    <property type="entry name" value="Homeodomain-like"/>
    <property type="match status" value="1"/>
</dbReference>
<dbReference type="InterPro" id="IPR004111">
    <property type="entry name" value="Repressor_TetR_C"/>
</dbReference>
<dbReference type="GO" id="GO:0003700">
    <property type="term" value="F:DNA-binding transcription factor activity"/>
    <property type="evidence" value="ECO:0007669"/>
    <property type="project" value="TreeGrafter"/>
</dbReference>
<keyword evidence="1" id="KW-0678">Repressor</keyword>
<evidence type="ECO:0000313" key="7">
    <source>
        <dbReference type="Proteomes" id="UP000312512"/>
    </source>
</evidence>
<keyword evidence="7" id="KW-1185">Reference proteome</keyword>
<keyword evidence="4" id="KW-0804">Transcription</keyword>
<evidence type="ECO:0000256" key="2">
    <source>
        <dbReference type="ARBA" id="ARBA00023015"/>
    </source>
</evidence>
<dbReference type="GO" id="GO:0000976">
    <property type="term" value="F:transcription cis-regulatory region binding"/>
    <property type="evidence" value="ECO:0007669"/>
    <property type="project" value="TreeGrafter"/>
</dbReference>
<dbReference type="InterPro" id="IPR023772">
    <property type="entry name" value="DNA-bd_HTH_TetR-type_CS"/>
</dbReference>
<evidence type="ECO:0000256" key="5">
    <source>
        <dbReference type="SAM" id="MobiDB-lite"/>
    </source>
</evidence>
<dbReference type="OrthoDB" id="4540879at2"/>
<proteinExistence type="predicted"/>
<protein>
    <submittedName>
        <fullName evidence="6">TetR family transcriptional regulator</fullName>
    </submittedName>
</protein>
<dbReference type="PANTHER" id="PTHR30055">
    <property type="entry name" value="HTH-TYPE TRANSCRIPTIONAL REGULATOR RUTR"/>
    <property type="match status" value="1"/>
</dbReference>
<evidence type="ECO:0000256" key="4">
    <source>
        <dbReference type="ARBA" id="ARBA00023163"/>
    </source>
</evidence>
<dbReference type="Proteomes" id="UP000312512">
    <property type="component" value="Unassembled WGS sequence"/>
</dbReference>
<accession>A0A5P9YXP7</accession>
<dbReference type="InterPro" id="IPR036271">
    <property type="entry name" value="Tet_transcr_reg_TetR-rel_C_sf"/>
</dbReference>
<keyword evidence="3" id="KW-0238">DNA-binding</keyword>
<dbReference type="PANTHER" id="PTHR30055:SF151">
    <property type="entry name" value="TRANSCRIPTIONAL REGULATORY PROTEIN"/>
    <property type="match status" value="1"/>
</dbReference>
<organism evidence="6 7">
    <name type="scientific">Nonomuraea phyllanthi</name>
    <dbReference type="NCBI Taxonomy" id="2219224"/>
    <lineage>
        <taxon>Bacteria</taxon>
        <taxon>Bacillati</taxon>
        <taxon>Actinomycetota</taxon>
        <taxon>Actinomycetes</taxon>
        <taxon>Streptosporangiales</taxon>
        <taxon>Streptosporangiaceae</taxon>
        <taxon>Nonomuraea</taxon>
    </lineage>
</organism>
<dbReference type="InterPro" id="IPR050109">
    <property type="entry name" value="HTH-type_TetR-like_transc_reg"/>
</dbReference>
<accession>A0A5C4W6N7</accession>
<dbReference type="Pfam" id="PF00440">
    <property type="entry name" value="TetR_N"/>
    <property type="match status" value="1"/>
</dbReference>
<dbReference type="Gene3D" id="1.10.10.60">
    <property type="entry name" value="Homeodomain-like"/>
    <property type="match status" value="1"/>
</dbReference>
<feature type="region of interest" description="Disordered" evidence="5">
    <location>
        <begin position="215"/>
        <end position="234"/>
    </location>
</feature>
<gene>
    <name evidence="6" type="ORF">FH608_026275</name>
</gene>
<dbReference type="Pfam" id="PF02909">
    <property type="entry name" value="TetR_C_1"/>
    <property type="match status" value="1"/>
</dbReference>
<dbReference type="GO" id="GO:0045892">
    <property type="term" value="P:negative regulation of DNA-templated transcription"/>
    <property type="evidence" value="ECO:0007669"/>
    <property type="project" value="InterPro"/>
</dbReference>
<evidence type="ECO:0000313" key="6">
    <source>
        <dbReference type="EMBL" id="KAB8192206.1"/>
    </source>
</evidence>
<dbReference type="EMBL" id="VDLX02000010">
    <property type="protein sequence ID" value="KAB8192206.1"/>
    <property type="molecule type" value="Genomic_DNA"/>
</dbReference>
<evidence type="ECO:0000256" key="1">
    <source>
        <dbReference type="ARBA" id="ARBA00022491"/>
    </source>
</evidence>
<dbReference type="PROSITE" id="PS01081">
    <property type="entry name" value="HTH_TETR_1"/>
    <property type="match status" value="1"/>
</dbReference>
<sequence>MNIVKLSTVALEKGTIVATALRLLDELGLDGLTLRRLAGELGVQAPALYWHFKNKQQLLDAMAAAMMAAHMSRPELKEPDGWREWIAGYAHSERAMLNSHRDGAKLVAGTRPSPELFARVERAVAGLESAGFAVGDAVRGLFAVSGYVAGFVLEEQADRMRSDVGHARPDMEAFQAAYPRLMAGLAEVGDPQGDRSFEGGLQLVLDGMERRLGAQSTAAAGADQVSQAEGETAR</sequence>
<dbReference type="PRINTS" id="PR00455">
    <property type="entry name" value="HTHTETR"/>
</dbReference>
<dbReference type="InterPro" id="IPR009057">
    <property type="entry name" value="Homeodomain-like_sf"/>
</dbReference>
<dbReference type="InterPro" id="IPR003012">
    <property type="entry name" value="Tet_transcr_reg_TetR"/>
</dbReference>
<dbReference type="AlphaFoldDB" id="A0A5C4W6N7"/>
<dbReference type="PRINTS" id="PR00400">
    <property type="entry name" value="TETREPRESSOR"/>
</dbReference>
<name>A0A5C4W6N7_9ACTN</name>
<evidence type="ECO:0000256" key="3">
    <source>
        <dbReference type="ARBA" id="ARBA00023125"/>
    </source>
</evidence>
<keyword evidence="2" id="KW-0805">Transcription regulation</keyword>
<dbReference type="SUPFAM" id="SSF48498">
    <property type="entry name" value="Tetracyclin repressor-like, C-terminal domain"/>
    <property type="match status" value="1"/>
</dbReference>
<dbReference type="GO" id="GO:0046677">
    <property type="term" value="P:response to antibiotic"/>
    <property type="evidence" value="ECO:0007669"/>
    <property type="project" value="InterPro"/>
</dbReference>
<reference evidence="6 7" key="1">
    <citation type="submission" date="2019-10" db="EMBL/GenBank/DDBJ databases">
        <title>Nonomuraea sp. nov., isolated from Phyllanthus amarus.</title>
        <authorList>
            <person name="Klykleung N."/>
            <person name="Tanasupawat S."/>
        </authorList>
    </citation>
    <scope>NUCLEOTIDE SEQUENCE [LARGE SCALE GENOMIC DNA]</scope>
    <source>
        <strain evidence="6 7">PA1-10</strain>
    </source>
</reference>
<comment type="caution">
    <text evidence="6">The sequence shown here is derived from an EMBL/GenBank/DDBJ whole genome shotgun (WGS) entry which is preliminary data.</text>
</comment>
<dbReference type="InterPro" id="IPR001647">
    <property type="entry name" value="HTH_TetR"/>
</dbReference>
<dbReference type="Gene3D" id="1.10.357.10">
    <property type="entry name" value="Tetracycline Repressor, domain 2"/>
    <property type="match status" value="1"/>
</dbReference>
<dbReference type="PROSITE" id="PS50977">
    <property type="entry name" value="HTH_TETR_2"/>
    <property type="match status" value="1"/>
</dbReference>